<dbReference type="InterPro" id="IPR036390">
    <property type="entry name" value="WH_DNA-bd_sf"/>
</dbReference>
<sequence>MRIYLDIAKHLENDVRRYFQGGEYLPAESTLAKRFDVNRHTVRRAIDELVFNGLIERQQGRGNMVVSQPFDYPLHSGAHFTDNLLEQGSLPTSQVIERSLVAANDKISGLFELPAESMVIKLRTLRKIDGMPASVIDHYLADVSWWPVVKYFEVGSLHAYLKDKLGIQLSRRTTRLRAAMPTKTDCRLLQLPAKTPVMVFKTTNVIKGTEQIVEFSSSHTRSDLVEIVLEH</sequence>
<dbReference type="NCBIfam" id="TIGR02325">
    <property type="entry name" value="C_P_lyase_phnF"/>
    <property type="match status" value="1"/>
</dbReference>
<comment type="caution">
    <text evidence="5">The sequence shown here is derived from an EMBL/GenBank/DDBJ whole genome shotgun (WGS) entry which is preliminary data.</text>
</comment>
<dbReference type="Gene3D" id="3.40.1410.10">
    <property type="entry name" value="Chorismate lyase-like"/>
    <property type="match status" value="1"/>
</dbReference>
<feature type="domain" description="HTH gntR-type" evidence="4">
    <location>
        <begin position="1"/>
        <end position="68"/>
    </location>
</feature>
<proteinExistence type="predicted"/>
<protein>
    <submittedName>
        <fullName evidence="5">Phosphonate metabolism transcriptional regulator PhnF</fullName>
    </submittedName>
</protein>
<evidence type="ECO:0000256" key="2">
    <source>
        <dbReference type="ARBA" id="ARBA00023125"/>
    </source>
</evidence>
<dbReference type="InterPro" id="IPR012702">
    <property type="entry name" value="CP_lyase_PhnF"/>
</dbReference>
<dbReference type="Pfam" id="PF07702">
    <property type="entry name" value="UTRA"/>
    <property type="match status" value="1"/>
</dbReference>
<dbReference type="Gene3D" id="1.10.10.10">
    <property type="entry name" value="Winged helix-like DNA-binding domain superfamily/Winged helix DNA-binding domain"/>
    <property type="match status" value="1"/>
</dbReference>
<dbReference type="PRINTS" id="PR00035">
    <property type="entry name" value="HTHGNTR"/>
</dbReference>
<gene>
    <name evidence="5" type="ORF">A6E14_14755</name>
</gene>
<organism evidence="5 6">
    <name type="scientific">Vibrio genomosp. F10</name>
    <dbReference type="NCBI Taxonomy" id="723171"/>
    <lineage>
        <taxon>Bacteria</taxon>
        <taxon>Pseudomonadati</taxon>
        <taxon>Pseudomonadota</taxon>
        <taxon>Gammaproteobacteria</taxon>
        <taxon>Vibrionales</taxon>
        <taxon>Vibrionaceae</taxon>
        <taxon>Vibrio</taxon>
    </lineage>
</organism>
<dbReference type="InterPro" id="IPR050679">
    <property type="entry name" value="Bact_HTH_transcr_reg"/>
</dbReference>
<dbReference type="EMBL" id="MAJZ01000818">
    <property type="protein sequence ID" value="OCH73277.1"/>
    <property type="molecule type" value="Genomic_DNA"/>
</dbReference>
<accession>A0A1B9QVR6</accession>
<dbReference type="SUPFAM" id="SSF46785">
    <property type="entry name" value="Winged helix' DNA-binding domain"/>
    <property type="match status" value="1"/>
</dbReference>
<dbReference type="SUPFAM" id="SSF64288">
    <property type="entry name" value="Chorismate lyase-like"/>
    <property type="match status" value="1"/>
</dbReference>
<evidence type="ECO:0000256" key="3">
    <source>
        <dbReference type="ARBA" id="ARBA00023163"/>
    </source>
</evidence>
<evidence type="ECO:0000313" key="6">
    <source>
        <dbReference type="Proteomes" id="UP000093173"/>
    </source>
</evidence>
<dbReference type="InterPro" id="IPR011663">
    <property type="entry name" value="UTRA"/>
</dbReference>
<dbReference type="PROSITE" id="PS50949">
    <property type="entry name" value="HTH_GNTR"/>
    <property type="match status" value="1"/>
</dbReference>
<keyword evidence="1" id="KW-0805">Transcription regulation</keyword>
<evidence type="ECO:0000313" key="5">
    <source>
        <dbReference type="EMBL" id="OCH73277.1"/>
    </source>
</evidence>
<dbReference type="PANTHER" id="PTHR44846">
    <property type="entry name" value="MANNOSYL-D-GLYCERATE TRANSPORT/METABOLISM SYSTEM REPRESSOR MNGR-RELATED"/>
    <property type="match status" value="1"/>
</dbReference>
<dbReference type="Proteomes" id="UP000093173">
    <property type="component" value="Unassembled WGS sequence"/>
</dbReference>
<dbReference type="GO" id="GO:0003700">
    <property type="term" value="F:DNA-binding transcription factor activity"/>
    <property type="evidence" value="ECO:0007669"/>
    <property type="project" value="InterPro"/>
</dbReference>
<dbReference type="InterPro" id="IPR028978">
    <property type="entry name" value="Chorismate_lyase_/UTRA_dom_sf"/>
</dbReference>
<dbReference type="GO" id="GO:0003677">
    <property type="term" value="F:DNA binding"/>
    <property type="evidence" value="ECO:0007669"/>
    <property type="project" value="UniProtKB-KW"/>
</dbReference>
<dbReference type="InterPro" id="IPR036388">
    <property type="entry name" value="WH-like_DNA-bd_sf"/>
</dbReference>
<dbReference type="CDD" id="cd07377">
    <property type="entry name" value="WHTH_GntR"/>
    <property type="match status" value="1"/>
</dbReference>
<dbReference type="InterPro" id="IPR000524">
    <property type="entry name" value="Tscrpt_reg_HTH_GntR"/>
</dbReference>
<name>A0A1B9QVR6_9VIBR</name>
<dbReference type="PANTHER" id="PTHR44846:SF16">
    <property type="entry name" value="TRANSCRIPTIONAL REGULATOR PHNF-RELATED"/>
    <property type="match status" value="1"/>
</dbReference>
<evidence type="ECO:0000259" key="4">
    <source>
        <dbReference type="PROSITE" id="PS50949"/>
    </source>
</evidence>
<dbReference type="SMART" id="SM00345">
    <property type="entry name" value="HTH_GNTR"/>
    <property type="match status" value="1"/>
</dbReference>
<evidence type="ECO:0000256" key="1">
    <source>
        <dbReference type="ARBA" id="ARBA00023015"/>
    </source>
</evidence>
<dbReference type="Pfam" id="PF00392">
    <property type="entry name" value="GntR"/>
    <property type="match status" value="1"/>
</dbReference>
<keyword evidence="6" id="KW-1185">Reference proteome</keyword>
<reference evidence="6" key="1">
    <citation type="submission" date="2016-06" db="EMBL/GenBank/DDBJ databases">
        <authorList>
            <person name="Hehemann J.-H."/>
            <person name="Arevalo P."/>
            <person name="Datta M.S."/>
            <person name="Polz M.F."/>
        </authorList>
    </citation>
    <scope>NUCLEOTIDE SEQUENCE [LARGE SCALE GENOMIC DNA]</scope>
    <source>
        <strain evidence="6">9CSC122</strain>
    </source>
</reference>
<keyword evidence="2" id="KW-0238">DNA-binding</keyword>
<dbReference type="AlphaFoldDB" id="A0A1B9QVR6"/>
<dbReference type="SMART" id="SM00866">
    <property type="entry name" value="UTRA"/>
    <property type="match status" value="1"/>
</dbReference>
<dbReference type="RefSeq" id="WP_017037419.1">
    <property type="nucleotide sequence ID" value="NZ_JBNGCH010000818.1"/>
</dbReference>
<keyword evidence="3" id="KW-0804">Transcription</keyword>